<gene>
    <name evidence="9" type="ORF">LTR91_004546</name>
</gene>
<dbReference type="GO" id="GO:0032267">
    <property type="term" value="F:tRNA(Ile)-lysidine synthase activity"/>
    <property type="evidence" value="ECO:0007669"/>
    <property type="project" value="UniProtKB-EC"/>
</dbReference>
<dbReference type="EC" id="6.3.4.19" evidence="1"/>
<keyword evidence="4" id="KW-0547">Nucleotide-binding</keyword>
<evidence type="ECO:0000256" key="2">
    <source>
        <dbReference type="ARBA" id="ARBA00022598"/>
    </source>
</evidence>
<name>A0AAN6KVP5_9PEZI</name>
<evidence type="ECO:0000259" key="8">
    <source>
        <dbReference type="Pfam" id="PF01171"/>
    </source>
</evidence>
<dbReference type="PANTHER" id="PTHR43033:SF1">
    <property type="entry name" value="TRNA(ILE)-LYSIDINE SYNTHASE-RELATED"/>
    <property type="match status" value="1"/>
</dbReference>
<dbReference type="AlphaFoldDB" id="A0AAN6KVP5"/>
<keyword evidence="10" id="KW-1185">Reference proteome</keyword>
<evidence type="ECO:0000256" key="6">
    <source>
        <dbReference type="ARBA" id="ARBA00048539"/>
    </source>
</evidence>
<dbReference type="GO" id="GO:0008033">
    <property type="term" value="P:tRNA processing"/>
    <property type="evidence" value="ECO:0007669"/>
    <property type="project" value="UniProtKB-KW"/>
</dbReference>
<dbReference type="GO" id="GO:0005524">
    <property type="term" value="F:ATP binding"/>
    <property type="evidence" value="ECO:0007669"/>
    <property type="project" value="UniProtKB-KW"/>
</dbReference>
<dbReference type="Pfam" id="PF08649">
    <property type="entry name" value="DASH_Dad1"/>
    <property type="match status" value="1"/>
</dbReference>
<evidence type="ECO:0000313" key="10">
    <source>
        <dbReference type="Proteomes" id="UP001175353"/>
    </source>
</evidence>
<evidence type="ECO:0000256" key="4">
    <source>
        <dbReference type="ARBA" id="ARBA00022741"/>
    </source>
</evidence>
<evidence type="ECO:0000256" key="5">
    <source>
        <dbReference type="ARBA" id="ARBA00022840"/>
    </source>
</evidence>
<keyword evidence="3" id="KW-0819">tRNA processing</keyword>
<dbReference type="SUPFAM" id="SSF52402">
    <property type="entry name" value="Adenine nucleotide alpha hydrolases-like"/>
    <property type="match status" value="1"/>
</dbReference>
<feature type="region of interest" description="Disordered" evidence="7">
    <location>
        <begin position="624"/>
        <end position="648"/>
    </location>
</feature>
<feature type="domain" description="tRNA(Ile)-lysidine/2-thiocytidine synthase N-terminal" evidence="8">
    <location>
        <begin position="88"/>
        <end position="308"/>
    </location>
</feature>
<dbReference type="PANTHER" id="PTHR43033">
    <property type="entry name" value="TRNA(ILE)-LYSIDINE SYNTHASE-RELATED"/>
    <property type="match status" value="1"/>
</dbReference>
<keyword evidence="5" id="KW-0067">ATP-binding</keyword>
<comment type="caution">
    <text evidence="9">The sequence shown here is derived from an EMBL/GenBank/DDBJ whole genome shotgun (WGS) entry which is preliminary data.</text>
</comment>
<evidence type="ECO:0000256" key="3">
    <source>
        <dbReference type="ARBA" id="ARBA00022694"/>
    </source>
</evidence>
<reference evidence="9" key="1">
    <citation type="submission" date="2023-06" db="EMBL/GenBank/DDBJ databases">
        <title>Black Yeasts Isolated from many extreme environments.</title>
        <authorList>
            <person name="Coleine C."/>
            <person name="Stajich J.E."/>
            <person name="Selbmann L."/>
        </authorList>
    </citation>
    <scope>NUCLEOTIDE SEQUENCE</scope>
    <source>
        <strain evidence="9">CCFEE 5200</strain>
    </source>
</reference>
<dbReference type="NCBIfam" id="TIGR02432">
    <property type="entry name" value="lysidine_TilS_N"/>
    <property type="match status" value="1"/>
</dbReference>
<dbReference type="Gene3D" id="3.40.50.620">
    <property type="entry name" value="HUPs"/>
    <property type="match status" value="1"/>
</dbReference>
<dbReference type="Pfam" id="PF01171">
    <property type="entry name" value="ATP_bind_3"/>
    <property type="match status" value="1"/>
</dbReference>
<evidence type="ECO:0000256" key="7">
    <source>
        <dbReference type="SAM" id="MobiDB-lite"/>
    </source>
</evidence>
<comment type="catalytic activity">
    <reaction evidence="6">
        <text>cytidine(34) in tRNA(Ile2) + L-lysine + ATP = lysidine(34) in tRNA(Ile2) + AMP + diphosphate + H(+)</text>
        <dbReference type="Rhea" id="RHEA:43744"/>
        <dbReference type="Rhea" id="RHEA-COMP:10625"/>
        <dbReference type="Rhea" id="RHEA-COMP:10670"/>
        <dbReference type="ChEBI" id="CHEBI:15378"/>
        <dbReference type="ChEBI" id="CHEBI:30616"/>
        <dbReference type="ChEBI" id="CHEBI:32551"/>
        <dbReference type="ChEBI" id="CHEBI:33019"/>
        <dbReference type="ChEBI" id="CHEBI:82748"/>
        <dbReference type="ChEBI" id="CHEBI:83665"/>
        <dbReference type="ChEBI" id="CHEBI:456215"/>
        <dbReference type="EC" id="6.3.4.19"/>
    </reaction>
</comment>
<dbReference type="InterPro" id="IPR012795">
    <property type="entry name" value="tRNA_Ile_lys_synt_N"/>
</dbReference>
<dbReference type="HAMAP" id="MF_01161">
    <property type="entry name" value="tRNA_Ile_lys_synt"/>
    <property type="match status" value="1"/>
</dbReference>
<dbReference type="Proteomes" id="UP001175353">
    <property type="component" value="Unassembled WGS sequence"/>
</dbReference>
<dbReference type="InterPro" id="IPR013958">
    <property type="entry name" value="DASH_Dad1"/>
</dbReference>
<dbReference type="EMBL" id="JAUJLE010000026">
    <property type="protein sequence ID" value="KAK1004100.1"/>
    <property type="molecule type" value="Genomic_DNA"/>
</dbReference>
<dbReference type="InterPro" id="IPR011063">
    <property type="entry name" value="TilS/TtcA_N"/>
</dbReference>
<dbReference type="GO" id="GO:0072686">
    <property type="term" value="C:mitotic spindle"/>
    <property type="evidence" value="ECO:0007669"/>
    <property type="project" value="InterPro"/>
</dbReference>
<dbReference type="InterPro" id="IPR014729">
    <property type="entry name" value="Rossmann-like_a/b/a_fold"/>
</dbReference>
<organism evidence="9 10">
    <name type="scientific">Friedmanniomyces endolithicus</name>
    <dbReference type="NCBI Taxonomy" id="329885"/>
    <lineage>
        <taxon>Eukaryota</taxon>
        <taxon>Fungi</taxon>
        <taxon>Dikarya</taxon>
        <taxon>Ascomycota</taxon>
        <taxon>Pezizomycotina</taxon>
        <taxon>Dothideomycetes</taxon>
        <taxon>Dothideomycetidae</taxon>
        <taxon>Mycosphaerellales</taxon>
        <taxon>Teratosphaeriaceae</taxon>
        <taxon>Friedmanniomyces</taxon>
    </lineage>
</organism>
<dbReference type="CDD" id="cd01992">
    <property type="entry name" value="TilS_N"/>
    <property type="match status" value="1"/>
</dbReference>
<evidence type="ECO:0000313" key="9">
    <source>
        <dbReference type="EMBL" id="KAK1004100.1"/>
    </source>
</evidence>
<proteinExistence type="inferred from homology"/>
<keyword evidence="2" id="KW-0436">Ligase</keyword>
<accession>A0AAN6KVP5</accession>
<evidence type="ECO:0000256" key="1">
    <source>
        <dbReference type="ARBA" id="ARBA00013267"/>
    </source>
</evidence>
<dbReference type="GO" id="GO:0042729">
    <property type="term" value="C:DASH complex"/>
    <property type="evidence" value="ECO:0007669"/>
    <property type="project" value="InterPro"/>
</dbReference>
<sequence>MATTNGTQPEGSYFEQQRALLVNDVAASLERVLQNINKLNRSLEGVIAVGSEFGQVEGLWSQFENVMAKEPEKEGAKNAKEGAADEGLAVSGGVDSMALASLSSETTQATGHYSPLIGFIVDHKLRKDSTEEARNVAEELRRLQIEPRVLTLDWRPYGNPLAIDHLEHVARKLRYQAIGRACRENGIRSLLVAHHADDQAETVLMRIVGKYFGSGLGGIRSVRPIPECHSIYGVDRSGSPRSAASGEKEVTDDAHEMLIEGGGVDVTRPLLTFTKAELIDYCIAAEVRWFEDHTNADPRFALRNTIRHLQTNELLPAALRQPRLLEVAARVREQAGETESSAQREYDRLDISLDVRTGTATFKSAVRFRAVGRNVKTALVRKLLSLVAPIEEIKSLDVYHVAESIWPELDVEKRRRGRRTPTQIANVTITPSSGAGSGIWTLARQVPTRKDAASKFIVLSQLSTWQLWDGRYWIRICQRHAGNSPLETLEVVIRFLQQDDIASLMKTLTSAQRLALRELLSLAPGNLRFTLSVLIARKVSSGTIMPDGERVVALPSLGWSADGWARRPEDDSLEDGVGREDPAAEWLWDIRYKKVNLANGGSHRIVARLPDVRSSRDEAERIRAEVHDTSTRSTPPSRIDQIRDAATT</sequence>
<dbReference type="InterPro" id="IPR012094">
    <property type="entry name" value="tRNA_Ile_lys_synt"/>
</dbReference>
<protein>
    <recommendedName>
        <fullName evidence="1">tRNA(Ile)-lysidine synthetase</fullName>
        <ecNumber evidence="1">6.3.4.19</ecNumber>
    </recommendedName>
</protein>